<dbReference type="EMBL" id="HACG01009313">
    <property type="protein sequence ID" value="CEK56178.1"/>
    <property type="molecule type" value="Transcribed_RNA"/>
</dbReference>
<sequence>RKCPLIAFSGPGKCRACAPIKYHKKEEVNSRHSFLTPVVAWNSLDSLPSWITWQTNRSYSCRRWLPSYIGFFLDTP</sequence>
<dbReference type="AlphaFoldDB" id="A0A0B6YIX0"/>
<gene>
    <name evidence="1" type="primary">ORF27000</name>
</gene>
<proteinExistence type="predicted"/>
<protein>
    <submittedName>
        <fullName evidence="1">Uncharacterized protein</fullName>
    </submittedName>
</protein>
<evidence type="ECO:0000313" key="1">
    <source>
        <dbReference type="EMBL" id="CEK56178.1"/>
    </source>
</evidence>
<accession>A0A0B6YIX0</accession>
<organism evidence="1">
    <name type="scientific">Arion vulgaris</name>
    <dbReference type="NCBI Taxonomy" id="1028688"/>
    <lineage>
        <taxon>Eukaryota</taxon>
        <taxon>Metazoa</taxon>
        <taxon>Spiralia</taxon>
        <taxon>Lophotrochozoa</taxon>
        <taxon>Mollusca</taxon>
        <taxon>Gastropoda</taxon>
        <taxon>Heterobranchia</taxon>
        <taxon>Euthyneura</taxon>
        <taxon>Panpulmonata</taxon>
        <taxon>Eupulmonata</taxon>
        <taxon>Stylommatophora</taxon>
        <taxon>Helicina</taxon>
        <taxon>Arionoidea</taxon>
        <taxon>Arionidae</taxon>
        <taxon>Arion</taxon>
    </lineage>
</organism>
<name>A0A0B6YIX0_9EUPU</name>
<reference evidence="1" key="1">
    <citation type="submission" date="2014-12" db="EMBL/GenBank/DDBJ databases">
        <title>Insight into the proteome of Arion vulgaris.</title>
        <authorList>
            <person name="Aradska J."/>
            <person name="Bulat T."/>
            <person name="Smidak R."/>
            <person name="Sarate P."/>
            <person name="Gangsoo J."/>
            <person name="Sialana F."/>
            <person name="Bilban M."/>
            <person name="Lubec G."/>
        </authorList>
    </citation>
    <scope>NUCLEOTIDE SEQUENCE</scope>
    <source>
        <tissue evidence="1">Skin</tissue>
    </source>
</reference>
<feature type="non-terminal residue" evidence="1">
    <location>
        <position position="1"/>
    </location>
</feature>